<accession>A0A840V8L9</accession>
<comment type="caution">
    <text evidence="1">The sequence shown here is derived from an EMBL/GenBank/DDBJ whole genome shotgun (WGS) entry which is preliminary data.</text>
</comment>
<name>A0A840V8L9_9BACT</name>
<dbReference type="AlphaFoldDB" id="A0A840V8L9"/>
<gene>
    <name evidence="1" type="ORF">HNR46_001302</name>
</gene>
<evidence type="ECO:0000313" key="2">
    <source>
        <dbReference type="Proteomes" id="UP000557717"/>
    </source>
</evidence>
<protein>
    <submittedName>
        <fullName evidence="1">Uncharacterized protein</fullName>
    </submittedName>
</protein>
<reference evidence="1 2" key="1">
    <citation type="submission" date="2020-08" db="EMBL/GenBank/DDBJ databases">
        <title>Genomic Encyclopedia of Type Strains, Phase IV (KMG-IV): sequencing the most valuable type-strain genomes for metagenomic binning, comparative biology and taxonomic classification.</title>
        <authorList>
            <person name="Goeker M."/>
        </authorList>
    </citation>
    <scope>NUCLEOTIDE SEQUENCE [LARGE SCALE GENOMIC DNA]</scope>
    <source>
        <strain evidence="1 2">YC6886</strain>
    </source>
</reference>
<dbReference type="EMBL" id="JACHFD010000005">
    <property type="protein sequence ID" value="MBB5351068.1"/>
    <property type="molecule type" value="Genomic_DNA"/>
</dbReference>
<organism evidence="1 2">
    <name type="scientific">Haloferula luteola</name>
    <dbReference type="NCBI Taxonomy" id="595692"/>
    <lineage>
        <taxon>Bacteria</taxon>
        <taxon>Pseudomonadati</taxon>
        <taxon>Verrucomicrobiota</taxon>
        <taxon>Verrucomicrobiia</taxon>
        <taxon>Verrucomicrobiales</taxon>
        <taxon>Verrucomicrobiaceae</taxon>
        <taxon>Haloferula</taxon>
    </lineage>
</organism>
<keyword evidence="2" id="KW-1185">Reference proteome</keyword>
<evidence type="ECO:0000313" key="1">
    <source>
        <dbReference type="EMBL" id="MBB5351068.1"/>
    </source>
</evidence>
<proteinExistence type="predicted"/>
<dbReference type="Proteomes" id="UP000557717">
    <property type="component" value="Unassembled WGS sequence"/>
</dbReference>
<sequence length="66" mass="7205">MPLENPPNPPSSKALNLELCGGITEHAARFLSELIREKAIETKYLAEAADLSIDLALTSKLLQSDR</sequence>
<dbReference type="RefSeq" id="WP_184016921.1">
    <property type="nucleotide sequence ID" value="NZ_JACHFD010000005.1"/>
</dbReference>